<accession>A0A257SJS1</accession>
<proteinExistence type="predicted"/>
<gene>
    <name evidence="1" type="ORF">B7Z70_13350</name>
</gene>
<comment type="caution">
    <text evidence="1">The sequence shown here is derived from an EMBL/GenBank/DDBJ whole genome shotgun (WGS) entry which is preliminary data.</text>
</comment>
<sequence length="139" mass="14452">MVAIAIVAILAAIAIPNWTEQIQQSGYQTTLEEGQSAVRMLNLMALQGQGAILTQTGTAITISANSGAQWSGHFPQNGQLLLNGAALTCVSLNGMGIPAAKITYPPCTQSPSLMQWSVGYANKTPIAITSSTNGVNAYD</sequence>
<organism evidence="1 2">
    <name type="scientific">Acidithiobacillus ferrivorans</name>
    <dbReference type="NCBI Taxonomy" id="160808"/>
    <lineage>
        <taxon>Bacteria</taxon>
        <taxon>Pseudomonadati</taxon>
        <taxon>Pseudomonadota</taxon>
        <taxon>Acidithiobacillia</taxon>
        <taxon>Acidithiobacillales</taxon>
        <taxon>Acidithiobacillaceae</taxon>
        <taxon>Acidithiobacillus</taxon>
    </lineage>
</organism>
<dbReference type="EMBL" id="NCBC01000704">
    <property type="protein sequence ID" value="OYV73397.1"/>
    <property type="molecule type" value="Genomic_DNA"/>
</dbReference>
<dbReference type="SUPFAM" id="SSF54523">
    <property type="entry name" value="Pili subunits"/>
    <property type="match status" value="1"/>
</dbReference>
<reference evidence="1 2" key="1">
    <citation type="submission" date="2017-03" db="EMBL/GenBank/DDBJ databases">
        <title>Lifting the veil on microbial sulfur biogeochemistry in mining wastewaters.</title>
        <authorList>
            <person name="Kantor R.S."/>
            <person name="Colenbrander Nelson T."/>
            <person name="Marshall S."/>
            <person name="Bennett D."/>
            <person name="Apte S."/>
            <person name="Camacho D."/>
            <person name="Thomas B.C."/>
            <person name="Warren L.A."/>
            <person name="Banfield J.F."/>
        </authorList>
    </citation>
    <scope>NUCLEOTIDE SEQUENCE [LARGE SCALE GENOMIC DNA]</scope>
    <source>
        <strain evidence="1">21-59-9</strain>
    </source>
</reference>
<name>A0A257SJS1_9PROT</name>
<dbReference type="InterPro" id="IPR045584">
    <property type="entry name" value="Pilin-like"/>
</dbReference>
<dbReference type="Gene3D" id="3.30.700.10">
    <property type="entry name" value="Glycoprotein, Type 4 Pilin"/>
    <property type="match status" value="1"/>
</dbReference>
<dbReference type="AlphaFoldDB" id="A0A257SJS1"/>
<protein>
    <submittedName>
        <fullName evidence="1">Uncharacterized protein</fullName>
    </submittedName>
</protein>
<dbReference type="Proteomes" id="UP000216779">
    <property type="component" value="Unassembled WGS sequence"/>
</dbReference>
<evidence type="ECO:0000313" key="1">
    <source>
        <dbReference type="EMBL" id="OYV73397.1"/>
    </source>
</evidence>
<evidence type="ECO:0000313" key="2">
    <source>
        <dbReference type="Proteomes" id="UP000216779"/>
    </source>
</evidence>